<feature type="coiled-coil region" evidence="4">
    <location>
        <begin position="169"/>
        <end position="196"/>
    </location>
</feature>
<dbReference type="InterPro" id="IPR052021">
    <property type="entry name" value="Type-I_RS_S_subunit"/>
</dbReference>
<dbReference type="PANTHER" id="PTHR30408:SF13">
    <property type="entry name" value="TYPE I RESTRICTION ENZYME HINDI SPECIFICITY SUBUNIT"/>
    <property type="match status" value="1"/>
</dbReference>
<dbReference type="EMBL" id="FPIP01000002">
    <property type="protein sequence ID" value="SFW21898.1"/>
    <property type="molecule type" value="Genomic_DNA"/>
</dbReference>
<dbReference type="Gene3D" id="3.90.220.20">
    <property type="entry name" value="DNA methylase specificity domains"/>
    <property type="match status" value="2"/>
</dbReference>
<dbReference type="AlphaFoldDB" id="A0A1K1MFG6"/>
<dbReference type="Proteomes" id="UP000183461">
    <property type="component" value="Unassembled WGS sequence"/>
</dbReference>
<feature type="domain" description="Type I restriction modification DNA specificity" evidence="5">
    <location>
        <begin position="216"/>
        <end position="361"/>
    </location>
</feature>
<evidence type="ECO:0000256" key="1">
    <source>
        <dbReference type="ARBA" id="ARBA00010923"/>
    </source>
</evidence>
<keyword evidence="4" id="KW-0175">Coiled coil</keyword>
<reference evidence="6 7" key="1">
    <citation type="submission" date="2016-11" db="EMBL/GenBank/DDBJ databases">
        <authorList>
            <person name="Jaros S."/>
            <person name="Januszkiewicz K."/>
            <person name="Wedrychowicz H."/>
        </authorList>
    </citation>
    <scope>NUCLEOTIDE SEQUENCE [LARGE SCALE GENOMIC DNA]</scope>
    <source>
        <strain evidence="6 7">YL228</strain>
    </source>
</reference>
<evidence type="ECO:0000259" key="5">
    <source>
        <dbReference type="Pfam" id="PF01420"/>
    </source>
</evidence>
<evidence type="ECO:0000256" key="3">
    <source>
        <dbReference type="ARBA" id="ARBA00023125"/>
    </source>
</evidence>
<dbReference type="SUPFAM" id="SSF116734">
    <property type="entry name" value="DNA methylase specificity domain"/>
    <property type="match status" value="2"/>
</dbReference>
<keyword evidence="2" id="KW-0680">Restriction system</keyword>
<evidence type="ECO:0000256" key="4">
    <source>
        <dbReference type="SAM" id="Coils"/>
    </source>
</evidence>
<feature type="domain" description="Type I restriction modification DNA specificity" evidence="5">
    <location>
        <begin position="2"/>
        <end position="187"/>
    </location>
</feature>
<dbReference type="PANTHER" id="PTHR30408">
    <property type="entry name" value="TYPE-1 RESTRICTION ENZYME ECOKI SPECIFICITY PROTEIN"/>
    <property type="match status" value="1"/>
</dbReference>
<keyword evidence="3" id="KW-0238">DNA-binding</keyword>
<dbReference type="InterPro" id="IPR044946">
    <property type="entry name" value="Restrct_endonuc_typeI_TRD_sf"/>
</dbReference>
<evidence type="ECO:0000313" key="7">
    <source>
        <dbReference type="Proteomes" id="UP000183461"/>
    </source>
</evidence>
<evidence type="ECO:0000256" key="2">
    <source>
        <dbReference type="ARBA" id="ARBA00022747"/>
    </source>
</evidence>
<comment type="similarity">
    <text evidence="1">Belongs to the type-I restriction system S methylase family.</text>
</comment>
<dbReference type="GO" id="GO:0009307">
    <property type="term" value="P:DNA restriction-modification system"/>
    <property type="evidence" value="ECO:0007669"/>
    <property type="project" value="UniProtKB-KW"/>
</dbReference>
<gene>
    <name evidence="6" type="ORF">SAMN02910280_1153</name>
</gene>
<organism evidence="6 7">
    <name type="scientific">Ruminococcus flavefaciens</name>
    <dbReference type="NCBI Taxonomy" id="1265"/>
    <lineage>
        <taxon>Bacteria</taxon>
        <taxon>Bacillati</taxon>
        <taxon>Bacillota</taxon>
        <taxon>Clostridia</taxon>
        <taxon>Eubacteriales</taxon>
        <taxon>Oscillospiraceae</taxon>
        <taxon>Ruminococcus</taxon>
    </lineage>
</organism>
<dbReference type="RefSeq" id="WP_072299521.1">
    <property type="nucleotide sequence ID" value="NZ_FPIP01000002.1"/>
</dbReference>
<protein>
    <submittedName>
        <fullName evidence="6">Type I restriction enzyme, S subunit</fullName>
    </submittedName>
</protein>
<sequence length="408" mass="45955">MTTVKLGEICDFLNGGAWSDKEYVLTGLPVLKVTNCKPSGFALSDIDYLPYSAAEKYAKNKLELGDVIIATVGSHPNLKDSAAGRSCVVNSMVEGYYLNQNAVCMRTKDSDVLDQGYLGYLSKYYEFQHFIQMRGRGAANQMRIAISSIKEYNCKLPNIEIQRRIASILSAYDDLIENNQKQIKLLEEAAQRLYKEWFVDLHFPGYENVKVVDGVPEGWEKKTILDMSSVLRRGISPKYNDKGKYTVINQKCIRQTIMDIKESRQQEKEYPADMNLKDSDIVICSTGSGTLGRVGQVFGDYPDTTFDSHVTLVRAKKPDHSQFLFLTLKYLQPLLMTLGQGSTNQLELPKRVIESYGIICPTEKLIIDFESAILPIHNKITSLVSIIKNATEARDRLLPKLMSGEVEV</sequence>
<dbReference type="GO" id="GO:0003677">
    <property type="term" value="F:DNA binding"/>
    <property type="evidence" value="ECO:0007669"/>
    <property type="project" value="UniProtKB-KW"/>
</dbReference>
<name>A0A1K1MFG6_RUMFL</name>
<dbReference type="Pfam" id="PF01420">
    <property type="entry name" value="Methylase_S"/>
    <property type="match status" value="2"/>
</dbReference>
<proteinExistence type="inferred from homology"/>
<evidence type="ECO:0000313" key="6">
    <source>
        <dbReference type="EMBL" id="SFW21898.1"/>
    </source>
</evidence>
<accession>A0A1K1MFG6</accession>
<dbReference type="InterPro" id="IPR000055">
    <property type="entry name" value="Restrct_endonuc_typeI_TRD"/>
</dbReference>